<accession>A0AAV7NS80</accession>
<dbReference type="AlphaFoldDB" id="A0AAV7NS80"/>
<reference evidence="2" key="1">
    <citation type="journal article" date="2022" name="bioRxiv">
        <title>Sequencing and chromosome-scale assembly of the giantPleurodeles waltlgenome.</title>
        <authorList>
            <person name="Brown T."/>
            <person name="Elewa A."/>
            <person name="Iarovenko S."/>
            <person name="Subramanian E."/>
            <person name="Araus A.J."/>
            <person name="Petzold A."/>
            <person name="Susuki M."/>
            <person name="Suzuki K.-i.T."/>
            <person name="Hayashi T."/>
            <person name="Toyoda A."/>
            <person name="Oliveira C."/>
            <person name="Osipova E."/>
            <person name="Leigh N.D."/>
            <person name="Simon A."/>
            <person name="Yun M.H."/>
        </authorList>
    </citation>
    <scope>NUCLEOTIDE SEQUENCE</scope>
    <source>
        <strain evidence="2">20211129_DDA</strain>
        <tissue evidence="2">Liver</tissue>
    </source>
</reference>
<dbReference type="EMBL" id="JANPWB010000012">
    <property type="protein sequence ID" value="KAJ1115655.1"/>
    <property type="molecule type" value="Genomic_DNA"/>
</dbReference>
<evidence type="ECO:0000313" key="2">
    <source>
        <dbReference type="EMBL" id="KAJ1115655.1"/>
    </source>
</evidence>
<feature type="region of interest" description="Disordered" evidence="1">
    <location>
        <begin position="1"/>
        <end position="125"/>
    </location>
</feature>
<evidence type="ECO:0000256" key="1">
    <source>
        <dbReference type="SAM" id="MobiDB-lite"/>
    </source>
</evidence>
<gene>
    <name evidence="2" type="ORF">NDU88_003877</name>
</gene>
<sequence>MGRKRGSSTMSEEDDPEENLGRVTKGLTRDGATTEEQQLETPGIPERRVVRSRPPHSPDPGTKTAGPGEHTSKPATLQEKRGQTRYGVLKWEKGREAERRKGNHGHKYNEHGRVGQQGRKRGETK</sequence>
<protein>
    <submittedName>
        <fullName evidence="2">Uncharacterized protein</fullName>
    </submittedName>
</protein>
<feature type="compositionally biased region" description="Basic and acidic residues" evidence="1">
    <location>
        <begin position="90"/>
        <end position="100"/>
    </location>
</feature>
<keyword evidence="3" id="KW-1185">Reference proteome</keyword>
<evidence type="ECO:0000313" key="3">
    <source>
        <dbReference type="Proteomes" id="UP001066276"/>
    </source>
</evidence>
<name>A0AAV7NS80_PLEWA</name>
<comment type="caution">
    <text evidence="2">The sequence shown here is derived from an EMBL/GenBank/DDBJ whole genome shotgun (WGS) entry which is preliminary data.</text>
</comment>
<organism evidence="2 3">
    <name type="scientific">Pleurodeles waltl</name>
    <name type="common">Iberian ribbed newt</name>
    <dbReference type="NCBI Taxonomy" id="8319"/>
    <lineage>
        <taxon>Eukaryota</taxon>
        <taxon>Metazoa</taxon>
        <taxon>Chordata</taxon>
        <taxon>Craniata</taxon>
        <taxon>Vertebrata</taxon>
        <taxon>Euteleostomi</taxon>
        <taxon>Amphibia</taxon>
        <taxon>Batrachia</taxon>
        <taxon>Caudata</taxon>
        <taxon>Salamandroidea</taxon>
        <taxon>Salamandridae</taxon>
        <taxon>Pleurodelinae</taxon>
        <taxon>Pleurodeles</taxon>
    </lineage>
</organism>
<dbReference type="Proteomes" id="UP001066276">
    <property type="component" value="Chromosome 8"/>
</dbReference>
<proteinExistence type="predicted"/>